<reference evidence="9 10" key="1">
    <citation type="submission" date="2017-01" db="EMBL/GenBank/DDBJ databases">
        <title>Bacillus phylogenomics.</title>
        <authorList>
            <person name="Dunlap C."/>
        </authorList>
    </citation>
    <scope>NUCLEOTIDE SEQUENCE [LARGE SCALE GENOMIC DNA]</scope>
    <source>
        <strain evidence="9 10">NRRL B-41282</strain>
    </source>
</reference>
<accession>A0A1R1S307</accession>
<dbReference type="PANTHER" id="PTHR48090">
    <property type="entry name" value="UNDECAPRENYL-PHOSPHATE 4-DEOXY-4-FORMAMIDO-L-ARABINOSE TRANSFERASE-RELATED"/>
    <property type="match status" value="1"/>
</dbReference>
<evidence type="ECO:0000313" key="9">
    <source>
        <dbReference type="EMBL" id="OMI03596.1"/>
    </source>
</evidence>
<evidence type="ECO:0000313" key="10">
    <source>
        <dbReference type="Proteomes" id="UP000187367"/>
    </source>
</evidence>
<dbReference type="Pfam" id="PF00535">
    <property type="entry name" value="Glycos_transf_2"/>
    <property type="match status" value="1"/>
</dbReference>
<keyword evidence="2" id="KW-0328">Glycosyltransferase</keyword>
<dbReference type="Proteomes" id="UP000187367">
    <property type="component" value="Unassembled WGS sequence"/>
</dbReference>
<dbReference type="EMBL" id="MTJL01000028">
    <property type="protein sequence ID" value="OMI03596.1"/>
    <property type="molecule type" value="Genomic_DNA"/>
</dbReference>
<evidence type="ECO:0000256" key="5">
    <source>
        <dbReference type="ARBA" id="ARBA00022989"/>
    </source>
</evidence>
<evidence type="ECO:0000256" key="1">
    <source>
        <dbReference type="ARBA" id="ARBA00004141"/>
    </source>
</evidence>
<gene>
    <name evidence="9" type="ORF">BW143_14450</name>
</gene>
<evidence type="ECO:0000256" key="2">
    <source>
        <dbReference type="ARBA" id="ARBA00022676"/>
    </source>
</evidence>
<organism evidence="9 10">
    <name type="scientific">Bacillus swezeyi</name>
    <dbReference type="NCBI Taxonomy" id="1925020"/>
    <lineage>
        <taxon>Bacteria</taxon>
        <taxon>Bacillati</taxon>
        <taxon>Bacillota</taxon>
        <taxon>Bacilli</taxon>
        <taxon>Bacillales</taxon>
        <taxon>Bacillaceae</taxon>
        <taxon>Bacillus</taxon>
    </lineage>
</organism>
<comment type="subcellular location">
    <subcellularLocation>
        <location evidence="1">Membrane</location>
        <topology evidence="1">Multi-pass membrane protein</topology>
    </subcellularLocation>
</comment>
<evidence type="ECO:0000259" key="8">
    <source>
        <dbReference type="Pfam" id="PF00535"/>
    </source>
</evidence>
<keyword evidence="4 7" id="KW-0812">Transmembrane</keyword>
<dbReference type="OrthoDB" id="9807778at2"/>
<dbReference type="GO" id="GO:0016757">
    <property type="term" value="F:glycosyltransferase activity"/>
    <property type="evidence" value="ECO:0007669"/>
    <property type="project" value="UniProtKB-KW"/>
</dbReference>
<comment type="caution">
    <text evidence="9">The sequence shown here is derived from an EMBL/GenBank/DDBJ whole genome shotgun (WGS) entry which is preliminary data.</text>
</comment>
<feature type="domain" description="Glycosyltransferase 2-like" evidence="8">
    <location>
        <begin position="9"/>
        <end position="179"/>
    </location>
</feature>
<keyword evidence="5 7" id="KW-1133">Transmembrane helix</keyword>
<dbReference type="RefSeq" id="WP_076758383.1">
    <property type="nucleotide sequence ID" value="NZ_JARMMH010000008.1"/>
</dbReference>
<dbReference type="CDD" id="cd04187">
    <property type="entry name" value="DPM1_like_bac"/>
    <property type="match status" value="1"/>
</dbReference>
<keyword evidence="6 7" id="KW-0472">Membrane</keyword>
<dbReference type="InterPro" id="IPR001173">
    <property type="entry name" value="Glyco_trans_2-like"/>
</dbReference>
<evidence type="ECO:0000256" key="4">
    <source>
        <dbReference type="ARBA" id="ARBA00022692"/>
    </source>
</evidence>
<dbReference type="InterPro" id="IPR050256">
    <property type="entry name" value="Glycosyltransferase_2"/>
</dbReference>
<keyword evidence="3" id="KW-0808">Transferase</keyword>
<evidence type="ECO:0000256" key="3">
    <source>
        <dbReference type="ARBA" id="ARBA00022679"/>
    </source>
</evidence>
<dbReference type="AlphaFoldDB" id="A0A1R1QH93"/>
<proteinExistence type="predicted"/>
<dbReference type="SUPFAM" id="SSF53448">
    <property type="entry name" value="Nucleotide-diphospho-sugar transferases"/>
    <property type="match status" value="1"/>
</dbReference>
<keyword evidence="10" id="KW-1185">Reference proteome</keyword>
<sequence length="338" mass="38534">MNHSQPLLTIVVPCYNEEEVFSETAKQLTAVLKDLTEDTLISSDSKLLFVDDGSTDRTWPLIVMESTRNRYVTGLKLAHNSGHQKALLAGLDKAKQKSDCVISIDADLQDDISAIRKFIEKYHEGYEIVYGVRRSRKTDTLFKRTTAAWFYRLMNKLGIQLIDNHADFRLLNKRALDELSRYAEANVFLRGLVPLIGLRSAKVLYDRKERHAGETKYPLKKMLSFAFHGITSFSVAPIRFFTFIGFFLFFLSGIAGIYAMIQKLLGYTNAGWASLMISIWFLGGLHLMGIGIIGEYIGTIFTEVKKRPRYAVDIDLYTERLGRAERREPENIHGTRLS</sequence>
<accession>A0A1R1QH93</accession>
<name>A0A1R1QH93_9BACI</name>
<evidence type="ECO:0000256" key="6">
    <source>
        <dbReference type="ARBA" id="ARBA00023136"/>
    </source>
</evidence>
<dbReference type="PANTHER" id="PTHR48090:SF1">
    <property type="entry name" value="PROPHAGE BACTOPRENOL GLUCOSYL TRANSFERASE HOMOLOG"/>
    <property type="match status" value="1"/>
</dbReference>
<evidence type="ECO:0000256" key="7">
    <source>
        <dbReference type="SAM" id="Phobius"/>
    </source>
</evidence>
<dbReference type="InterPro" id="IPR029044">
    <property type="entry name" value="Nucleotide-diphossugar_trans"/>
</dbReference>
<feature type="transmembrane region" description="Helical" evidence="7">
    <location>
        <begin position="240"/>
        <end position="261"/>
    </location>
</feature>
<dbReference type="GO" id="GO:0005886">
    <property type="term" value="C:plasma membrane"/>
    <property type="evidence" value="ECO:0007669"/>
    <property type="project" value="TreeGrafter"/>
</dbReference>
<dbReference type="Gene3D" id="3.90.550.10">
    <property type="entry name" value="Spore Coat Polysaccharide Biosynthesis Protein SpsA, Chain A"/>
    <property type="match status" value="1"/>
</dbReference>
<feature type="transmembrane region" description="Helical" evidence="7">
    <location>
        <begin position="273"/>
        <end position="297"/>
    </location>
</feature>
<protein>
    <submittedName>
        <fullName evidence="9">Glycosyltransferase</fullName>
    </submittedName>
</protein>